<dbReference type="EMBL" id="SWBR01000001">
    <property type="protein sequence ID" value="TKC12847.1"/>
    <property type="molecule type" value="Genomic_DNA"/>
</dbReference>
<dbReference type="RefSeq" id="WP_136838972.1">
    <property type="nucleotide sequence ID" value="NZ_SWBR01000001.1"/>
</dbReference>
<protein>
    <submittedName>
        <fullName evidence="1">Class I SAM-dependent methyltransferase</fullName>
    </submittedName>
</protein>
<dbReference type="CDD" id="cd02440">
    <property type="entry name" value="AdoMet_MTases"/>
    <property type="match status" value="1"/>
</dbReference>
<dbReference type="Pfam" id="PF13489">
    <property type="entry name" value="Methyltransf_23"/>
    <property type="match status" value="1"/>
</dbReference>
<sequence>MDVFGNALLDFYNNGVADTLWLHNSYGEPEEMPIDIFFRTEEEMPPLEHTALSLCYGKILDIGAGVGSHALVLEEFGMNITAIDISTNAVKIMKQRGVKKAFAQDIFLVAEKYDTLLFLMNGIGLTGTLQGCIAFLEKAKNLINPGGQLLFDSSDISYLYEDLKEPENQYFGEVSFCYEYQKQKGNWFNWLYLDQETLIRIAKQIGWHCEIIFEDGEDQYLARLKLIS</sequence>
<gene>
    <name evidence="1" type="ORF">FA048_04320</name>
</gene>
<dbReference type="Gene3D" id="3.40.50.150">
    <property type="entry name" value="Vaccinia Virus protein VP39"/>
    <property type="match status" value="1"/>
</dbReference>
<proteinExistence type="predicted"/>
<reference evidence="1 2" key="1">
    <citation type="submission" date="2019-04" db="EMBL/GenBank/DDBJ databases">
        <title>Pedobacter sp. RP-3-22 sp. nov., isolated from Arctic soil.</title>
        <authorList>
            <person name="Dahal R.H."/>
            <person name="Kim D.-U."/>
        </authorList>
    </citation>
    <scope>NUCLEOTIDE SEQUENCE [LARGE SCALE GENOMIC DNA]</scope>
    <source>
        <strain evidence="1 2">RP-3-22</strain>
    </source>
</reference>
<accession>A0A4U1CUD6</accession>
<dbReference type="OrthoDB" id="1143568at2"/>
<keyword evidence="1" id="KW-0808">Transferase</keyword>
<keyword evidence="2" id="KW-1185">Reference proteome</keyword>
<dbReference type="Proteomes" id="UP000309488">
    <property type="component" value="Unassembled WGS sequence"/>
</dbReference>
<dbReference type="GO" id="GO:0032259">
    <property type="term" value="P:methylation"/>
    <property type="evidence" value="ECO:0007669"/>
    <property type="project" value="UniProtKB-KW"/>
</dbReference>
<dbReference type="AlphaFoldDB" id="A0A4U1CUD6"/>
<dbReference type="InterPro" id="IPR029063">
    <property type="entry name" value="SAM-dependent_MTases_sf"/>
</dbReference>
<evidence type="ECO:0000313" key="1">
    <source>
        <dbReference type="EMBL" id="TKC12847.1"/>
    </source>
</evidence>
<dbReference type="SUPFAM" id="SSF53335">
    <property type="entry name" value="S-adenosyl-L-methionine-dependent methyltransferases"/>
    <property type="match status" value="1"/>
</dbReference>
<name>A0A4U1CUD6_9SPHI</name>
<comment type="caution">
    <text evidence="1">The sequence shown here is derived from an EMBL/GenBank/DDBJ whole genome shotgun (WGS) entry which is preliminary data.</text>
</comment>
<organism evidence="1 2">
    <name type="scientific">Pedobacter polaris</name>
    <dbReference type="NCBI Taxonomy" id="2571273"/>
    <lineage>
        <taxon>Bacteria</taxon>
        <taxon>Pseudomonadati</taxon>
        <taxon>Bacteroidota</taxon>
        <taxon>Sphingobacteriia</taxon>
        <taxon>Sphingobacteriales</taxon>
        <taxon>Sphingobacteriaceae</taxon>
        <taxon>Pedobacter</taxon>
    </lineage>
</organism>
<keyword evidence="1" id="KW-0489">Methyltransferase</keyword>
<evidence type="ECO:0000313" key="2">
    <source>
        <dbReference type="Proteomes" id="UP000309488"/>
    </source>
</evidence>
<dbReference type="GO" id="GO:0008168">
    <property type="term" value="F:methyltransferase activity"/>
    <property type="evidence" value="ECO:0007669"/>
    <property type="project" value="UniProtKB-KW"/>
</dbReference>